<dbReference type="GO" id="GO:0046872">
    <property type="term" value="F:metal ion binding"/>
    <property type="evidence" value="ECO:0007669"/>
    <property type="project" value="UniProtKB-KW"/>
</dbReference>
<evidence type="ECO:0000256" key="10">
    <source>
        <dbReference type="NCBIfam" id="TIGR02150"/>
    </source>
</evidence>
<dbReference type="CDD" id="cd02885">
    <property type="entry name" value="NUDIX_IPP_Isomerase"/>
    <property type="match status" value="1"/>
</dbReference>
<keyword evidence="7" id="KW-0464">Manganese</keyword>
<dbReference type="GO" id="GO:0004452">
    <property type="term" value="F:isopentenyl-diphosphate delta-isomerase activity"/>
    <property type="evidence" value="ECO:0007669"/>
    <property type="project" value="UniProtKB-UniRule"/>
</dbReference>
<evidence type="ECO:0000256" key="2">
    <source>
        <dbReference type="ARBA" id="ARBA00007579"/>
    </source>
</evidence>
<evidence type="ECO:0000313" key="12">
    <source>
        <dbReference type="EMBL" id="QIB67941.1"/>
    </source>
</evidence>
<feature type="domain" description="Nudix hydrolase" evidence="11">
    <location>
        <begin position="34"/>
        <end position="165"/>
    </location>
</feature>
<evidence type="ECO:0000256" key="1">
    <source>
        <dbReference type="ARBA" id="ARBA00004826"/>
    </source>
</evidence>
<name>A0A858BQ07_9FIRM</name>
<evidence type="ECO:0000256" key="4">
    <source>
        <dbReference type="ARBA" id="ARBA00022490"/>
    </source>
</evidence>
<evidence type="ECO:0000256" key="3">
    <source>
        <dbReference type="ARBA" id="ARBA00012057"/>
    </source>
</evidence>
<dbReference type="Pfam" id="PF00293">
    <property type="entry name" value="NUDIX"/>
    <property type="match status" value="1"/>
</dbReference>
<dbReference type="AlphaFoldDB" id="A0A858BQ07"/>
<keyword evidence="8" id="KW-0414">Isoprene biosynthesis</keyword>
<keyword evidence="13" id="KW-1185">Reference proteome</keyword>
<dbReference type="UniPathway" id="UPA00059">
    <property type="reaction ID" value="UER00104"/>
</dbReference>
<evidence type="ECO:0000256" key="9">
    <source>
        <dbReference type="ARBA" id="ARBA00023235"/>
    </source>
</evidence>
<dbReference type="InterPro" id="IPR000086">
    <property type="entry name" value="NUDIX_hydrolase_dom"/>
</dbReference>
<dbReference type="PANTHER" id="PTHR10885:SF0">
    <property type="entry name" value="ISOPENTENYL-DIPHOSPHATE DELTA-ISOMERASE"/>
    <property type="match status" value="1"/>
</dbReference>
<dbReference type="KEGG" id="abut:Ami103574_00840"/>
<dbReference type="HAMAP" id="MF_00202">
    <property type="entry name" value="Idi"/>
    <property type="match status" value="1"/>
</dbReference>
<evidence type="ECO:0000259" key="11">
    <source>
        <dbReference type="PROSITE" id="PS51462"/>
    </source>
</evidence>
<dbReference type="RefSeq" id="WP_163064861.1">
    <property type="nucleotide sequence ID" value="NZ_CP048649.1"/>
</dbReference>
<keyword evidence="6" id="KW-0460">Magnesium</keyword>
<protein>
    <recommendedName>
        <fullName evidence="3 10">Isopentenyl-diphosphate delta-isomerase</fullName>
        <ecNumber evidence="3 10">5.3.3.2</ecNumber>
    </recommendedName>
</protein>
<keyword evidence="9 12" id="KW-0413">Isomerase</keyword>
<dbReference type="Proteomes" id="UP000466848">
    <property type="component" value="Chromosome"/>
</dbReference>
<dbReference type="NCBIfam" id="NF002995">
    <property type="entry name" value="PRK03759.1"/>
    <property type="match status" value="1"/>
</dbReference>
<dbReference type="EC" id="5.3.3.2" evidence="3 10"/>
<dbReference type="SUPFAM" id="SSF55811">
    <property type="entry name" value="Nudix"/>
    <property type="match status" value="1"/>
</dbReference>
<dbReference type="InterPro" id="IPR011876">
    <property type="entry name" value="IsopentenylPP_isomerase_typ1"/>
</dbReference>
<dbReference type="GO" id="GO:0050992">
    <property type="term" value="P:dimethylallyl diphosphate biosynthetic process"/>
    <property type="evidence" value="ECO:0007669"/>
    <property type="project" value="UniProtKB-UniPathway"/>
</dbReference>
<dbReference type="PIRSF" id="PIRSF018427">
    <property type="entry name" value="Isopntndiph_ism"/>
    <property type="match status" value="1"/>
</dbReference>
<dbReference type="InterPro" id="IPR056375">
    <property type="entry name" value="Idi_bact"/>
</dbReference>
<comment type="pathway">
    <text evidence="1">Isoprenoid biosynthesis; dimethylallyl diphosphate biosynthesis; dimethylallyl diphosphate from isopentenyl diphosphate: step 1/1.</text>
</comment>
<comment type="similarity">
    <text evidence="2">Belongs to the IPP isomerase type 1 family.</text>
</comment>
<keyword evidence="5" id="KW-0479">Metal-binding</keyword>
<evidence type="ECO:0000256" key="6">
    <source>
        <dbReference type="ARBA" id="ARBA00022842"/>
    </source>
</evidence>
<dbReference type="Gene3D" id="3.90.79.10">
    <property type="entry name" value="Nucleoside Triphosphate Pyrophosphohydrolase"/>
    <property type="match status" value="1"/>
</dbReference>
<proteinExistence type="inferred from homology"/>
<dbReference type="InterPro" id="IPR015797">
    <property type="entry name" value="NUDIX_hydrolase-like_dom_sf"/>
</dbReference>
<evidence type="ECO:0000313" key="13">
    <source>
        <dbReference type="Proteomes" id="UP000466848"/>
    </source>
</evidence>
<dbReference type="NCBIfam" id="TIGR02150">
    <property type="entry name" value="IPP_isom_1"/>
    <property type="match status" value="1"/>
</dbReference>
<dbReference type="PANTHER" id="PTHR10885">
    <property type="entry name" value="ISOPENTENYL-DIPHOSPHATE DELTA-ISOMERASE"/>
    <property type="match status" value="1"/>
</dbReference>
<evidence type="ECO:0000256" key="7">
    <source>
        <dbReference type="ARBA" id="ARBA00023211"/>
    </source>
</evidence>
<gene>
    <name evidence="12" type="primary">idi</name>
    <name evidence="12" type="ORF">Ami103574_00840</name>
</gene>
<organism evidence="12 13">
    <name type="scientific">Aminipila butyrica</name>
    <dbReference type="NCBI Taxonomy" id="433296"/>
    <lineage>
        <taxon>Bacteria</taxon>
        <taxon>Bacillati</taxon>
        <taxon>Bacillota</taxon>
        <taxon>Clostridia</taxon>
        <taxon>Peptostreptococcales</taxon>
        <taxon>Anaerovoracaceae</taxon>
        <taxon>Aminipila</taxon>
    </lineage>
</organism>
<accession>A0A858BQ07</accession>
<keyword evidence="4" id="KW-0963">Cytoplasm</keyword>
<dbReference type="EMBL" id="CP048649">
    <property type="protein sequence ID" value="QIB67941.1"/>
    <property type="molecule type" value="Genomic_DNA"/>
</dbReference>
<evidence type="ECO:0000256" key="8">
    <source>
        <dbReference type="ARBA" id="ARBA00023229"/>
    </source>
</evidence>
<dbReference type="GO" id="GO:0009240">
    <property type="term" value="P:isopentenyl diphosphate biosynthetic process"/>
    <property type="evidence" value="ECO:0007669"/>
    <property type="project" value="TreeGrafter"/>
</dbReference>
<sequence>MRKKNIDRNQVILVDRADRPVGWAEKAEAHRNPLLHRAFSIFLYHEDKLLIQQRAFHKYHSGGLWANTCCSHPAGELDLIDDAEERLYEETGIRCPVREIFAFEYEHQFADDLYEHEYDHVMVGEFQGQFKINPEEVAAMRWISFSDLEQELVQDPGTFAPWFLIAAPRVLAYLRECSSNLDK</sequence>
<reference evidence="12 13" key="1">
    <citation type="submission" date="2020-02" db="EMBL/GenBank/DDBJ databases">
        <authorList>
            <person name="Kim Y.B."/>
            <person name="Roh S.W."/>
        </authorList>
    </citation>
    <scope>NUCLEOTIDE SEQUENCE [LARGE SCALE GENOMIC DNA]</scope>
    <source>
        <strain evidence="12 13">DSM 103574</strain>
    </source>
</reference>
<dbReference type="PROSITE" id="PS51462">
    <property type="entry name" value="NUDIX"/>
    <property type="match status" value="1"/>
</dbReference>
<dbReference type="GO" id="GO:0005737">
    <property type="term" value="C:cytoplasm"/>
    <property type="evidence" value="ECO:0007669"/>
    <property type="project" value="TreeGrafter"/>
</dbReference>
<evidence type="ECO:0000256" key="5">
    <source>
        <dbReference type="ARBA" id="ARBA00022723"/>
    </source>
</evidence>